<organism evidence="1 2">
    <name type="scientific">Prochlorococcus phage P-HM1</name>
    <dbReference type="NCBI Taxonomy" id="445700"/>
    <lineage>
        <taxon>Viruses</taxon>
        <taxon>Duplodnaviria</taxon>
        <taxon>Heunggongvirae</taxon>
        <taxon>Uroviricota</taxon>
        <taxon>Caudoviricetes</taxon>
        <taxon>Eurybiavirus</taxon>
        <taxon>Eurybiavirus PHM2</taxon>
    </lineage>
</organism>
<evidence type="ECO:0000313" key="2">
    <source>
        <dbReference type="Proteomes" id="UP000006530"/>
    </source>
</evidence>
<dbReference type="OrthoDB" id="33076at10239"/>
<dbReference type="GeneID" id="10327068"/>
<protein>
    <submittedName>
        <fullName evidence="1">Uncharacterized protein</fullName>
    </submittedName>
</protein>
<sequence>MINKIFASSIRKYHIDPTTEEGAYQIEWAEGEYEANKFDYPSPFTKKSSQVPELLSKPYEDICEGILKELDIYDTHVALITALGLCVLQKGESMDRCRTLPSHYTLTHYLQGNQSDIFYHPAKDLLQIVNPNLDEWIYAESLYINEGDVIIHPSYLEYSTPPVEQERKTITCTIEIAKRPDL</sequence>
<dbReference type="Proteomes" id="UP000006530">
    <property type="component" value="Segment"/>
</dbReference>
<reference evidence="1 2" key="1">
    <citation type="journal article" date="2010" name="Environ. Microbiol.">
        <title>Genomic analysis of oceanic cyanobacterial myoviruses compared with T4-like myoviruses from diverse hosts and environments.</title>
        <authorList>
            <person name="Sullivan M.B."/>
            <person name="Huang K.H."/>
            <person name="Ignacio-Espinoza J.C."/>
            <person name="Berlin A.M."/>
            <person name="Kelly L."/>
            <person name="Weigele P.R."/>
            <person name="DeFrancesco A.S."/>
            <person name="Kern S.E."/>
            <person name="Thompson L.R."/>
            <person name="Young S."/>
            <person name="Yandava C."/>
            <person name="Fu R."/>
            <person name="Krastins B."/>
            <person name="Chase M."/>
            <person name="Sarracino D."/>
            <person name="Osburne M.S."/>
            <person name="Henn M.R."/>
            <person name="Chisholm S.W."/>
        </authorList>
    </citation>
    <scope>NUCLEOTIDE SEQUENCE [LARGE SCALE GENOMIC DNA]</scope>
    <source>
        <strain evidence="1">M4-247</strain>
    </source>
</reference>
<accession>E3SMY6</accession>
<proteinExistence type="predicted"/>
<dbReference type="EMBL" id="GU071101">
    <property type="protein sequence ID" value="ADO98779.1"/>
    <property type="molecule type" value="Genomic_DNA"/>
</dbReference>
<evidence type="ECO:0000313" key="1">
    <source>
        <dbReference type="EMBL" id="ADO98779.1"/>
    </source>
</evidence>
<keyword evidence="2" id="KW-1185">Reference proteome</keyword>
<gene>
    <name evidence="1" type="ORF">PHM1_155</name>
</gene>
<dbReference type="KEGG" id="vg:10327068"/>
<name>E3SMY6_9CAUD</name>
<dbReference type="RefSeq" id="YP_004322580.1">
    <property type="nucleotide sequence ID" value="NC_015280.1"/>
</dbReference>